<dbReference type="RefSeq" id="WP_085759403.1">
    <property type="nucleotide sequence ID" value="NZ_CP019343.1"/>
</dbReference>
<dbReference type="InterPro" id="IPR029069">
    <property type="entry name" value="HotDog_dom_sf"/>
</dbReference>
<dbReference type="AlphaFoldDB" id="A0A1X9NB12"/>
<feature type="domain" description="Acyl-CoA thioesterase-like N-terminal HotDog" evidence="4">
    <location>
        <begin position="29"/>
        <end position="107"/>
    </location>
</feature>
<dbReference type="InterPro" id="IPR025652">
    <property type="entry name" value="TesB_C"/>
</dbReference>
<dbReference type="PANTHER" id="PTHR11066">
    <property type="entry name" value="ACYL-COA THIOESTERASE"/>
    <property type="match status" value="1"/>
</dbReference>
<dbReference type="EMBL" id="CP019343">
    <property type="protein sequence ID" value="ARN75228.1"/>
    <property type="molecule type" value="Genomic_DNA"/>
</dbReference>
<dbReference type="InterPro" id="IPR003703">
    <property type="entry name" value="Acyl_CoA_thio"/>
</dbReference>
<dbReference type="GO" id="GO:0005829">
    <property type="term" value="C:cytosol"/>
    <property type="evidence" value="ECO:0007669"/>
    <property type="project" value="TreeGrafter"/>
</dbReference>
<evidence type="ECO:0000259" key="4">
    <source>
        <dbReference type="Pfam" id="PF13622"/>
    </source>
</evidence>
<feature type="domain" description="Acyl-CoA thioesterase 2 C-terminal" evidence="3">
    <location>
        <begin position="143"/>
        <end position="271"/>
    </location>
</feature>
<dbReference type="GO" id="GO:0006637">
    <property type="term" value="P:acyl-CoA metabolic process"/>
    <property type="evidence" value="ECO:0007669"/>
    <property type="project" value="InterPro"/>
</dbReference>
<dbReference type="STRING" id="716816.BST96_14555"/>
<proteinExistence type="inferred from homology"/>
<evidence type="ECO:0000256" key="2">
    <source>
        <dbReference type="ARBA" id="ARBA00022801"/>
    </source>
</evidence>
<dbReference type="Pfam" id="PF13622">
    <property type="entry name" value="4HBT_3"/>
    <property type="match status" value="1"/>
</dbReference>
<dbReference type="GO" id="GO:0047617">
    <property type="term" value="F:fatty acyl-CoA hydrolase activity"/>
    <property type="evidence" value="ECO:0007669"/>
    <property type="project" value="InterPro"/>
</dbReference>
<evidence type="ECO:0000259" key="3">
    <source>
        <dbReference type="Pfam" id="PF02551"/>
    </source>
</evidence>
<evidence type="ECO:0000256" key="1">
    <source>
        <dbReference type="ARBA" id="ARBA00006538"/>
    </source>
</evidence>
<evidence type="ECO:0000313" key="6">
    <source>
        <dbReference type="Proteomes" id="UP000193450"/>
    </source>
</evidence>
<dbReference type="InterPro" id="IPR049449">
    <property type="entry name" value="TesB_ACOT8-like_N"/>
</dbReference>
<organism evidence="5 6">
    <name type="scientific">Oceanicoccus sagamiensis</name>
    <dbReference type="NCBI Taxonomy" id="716816"/>
    <lineage>
        <taxon>Bacteria</taxon>
        <taxon>Pseudomonadati</taxon>
        <taxon>Pseudomonadota</taxon>
        <taxon>Gammaproteobacteria</taxon>
        <taxon>Cellvibrionales</taxon>
        <taxon>Spongiibacteraceae</taxon>
        <taxon>Oceanicoccus</taxon>
    </lineage>
</organism>
<evidence type="ECO:0000313" key="5">
    <source>
        <dbReference type="EMBL" id="ARN75228.1"/>
    </source>
</evidence>
<dbReference type="KEGG" id="osg:BST96_14555"/>
<name>A0A1X9NB12_9GAMM</name>
<keyword evidence="2" id="KW-0378">Hydrolase</keyword>
<evidence type="ECO:0008006" key="7">
    <source>
        <dbReference type="Google" id="ProtNLM"/>
    </source>
</evidence>
<dbReference type="GO" id="GO:0009062">
    <property type="term" value="P:fatty acid catabolic process"/>
    <property type="evidence" value="ECO:0007669"/>
    <property type="project" value="TreeGrafter"/>
</dbReference>
<dbReference type="InterPro" id="IPR042171">
    <property type="entry name" value="Acyl-CoA_hotdog"/>
</dbReference>
<dbReference type="OrthoDB" id="9781019at2"/>
<dbReference type="Pfam" id="PF02551">
    <property type="entry name" value="Acyl_CoA_thio"/>
    <property type="match status" value="1"/>
</dbReference>
<gene>
    <name evidence="5" type="ORF">BST96_14555</name>
</gene>
<reference evidence="5 6" key="1">
    <citation type="submission" date="2016-11" db="EMBL/GenBank/DDBJ databases">
        <title>Trade-off between light-utilization and light-protection in marine flavobacteria.</title>
        <authorList>
            <person name="Kumagai Y."/>
        </authorList>
    </citation>
    <scope>NUCLEOTIDE SEQUENCE [LARGE SCALE GENOMIC DNA]</scope>
    <source>
        <strain evidence="5 6">NBRC 107125</strain>
    </source>
</reference>
<dbReference type="CDD" id="cd03445">
    <property type="entry name" value="Thioesterase_II_repeat2"/>
    <property type="match status" value="1"/>
</dbReference>
<dbReference type="SUPFAM" id="SSF54637">
    <property type="entry name" value="Thioesterase/thiol ester dehydrase-isomerase"/>
    <property type="match status" value="2"/>
</dbReference>
<comment type="similarity">
    <text evidence="1">Belongs to the C/M/P thioester hydrolase family.</text>
</comment>
<dbReference type="Proteomes" id="UP000193450">
    <property type="component" value="Chromosome"/>
</dbReference>
<sequence>MNALNQLVNALQVTKISERQFTGEASNNDFHVYGGLILTQAIDASKQCCPDNYALQSLHGQFLRPGIVKEKIDIRVDNLKDGRRFKVFNVYCEQQGNTIFFATVTFHLPEPSFEHTREVPTLSLPAEDKASFFIDRTTPLPKDKTPDDAALEVRIEEINQHDAELKPEQITWFKTTDDTSALTQWQHTLLLAYCSDWNMPTVALRPHTISEQQKLKVASLDHSIWFYQQAQLDNWAAHIKDSPAAQDGRGHSRGLFYSANGDLLACVNQESFMVALDKS</sequence>
<accession>A0A1X9NB12</accession>
<dbReference type="Gene3D" id="2.40.160.210">
    <property type="entry name" value="Acyl-CoA thioesterase, double hotdog domain"/>
    <property type="match status" value="1"/>
</dbReference>
<keyword evidence="6" id="KW-1185">Reference proteome</keyword>
<protein>
    <recommendedName>
        <fullName evidence="7">Acyl-CoA thioesterase II</fullName>
    </recommendedName>
</protein>
<dbReference type="CDD" id="cd03444">
    <property type="entry name" value="Thioesterase_II_repeat1"/>
    <property type="match status" value="1"/>
</dbReference>
<dbReference type="PANTHER" id="PTHR11066:SF34">
    <property type="entry name" value="ACYL-COENZYME A THIOESTERASE 8"/>
    <property type="match status" value="1"/>
</dbReference>